<evidence type="ECO:0000313" key="2">
    <source>
        <dbReference type="Proteomes" id="UP000663868"/>
    </source>
</evidence>
<comment type="caution">
    <text evidence="1">The sequence shown here is derived from an EMBL/GenBank/DDBJ whole genome shotgun (WGS) entry which is preliminary data.</text>
</comment>
<dbReference type="EMBL" id="CAJOBB010021479">
    <property type="protein sequence ID" value="CAF4376614.1"/>
    <property type="molecule type" value="Genomic_DNA"/>
</dbReference>
<organism evidence="1 2">
    <name type="scientific">Adineta steineri</name>
    <dbReference type="NCBI Taxonomy" id="433720"/>
    <lineage>
        <taxon>Eukaryota</taxon>
        <taxon>Metazoa</taxon>
        <taxon>Spiralia</taxon>
        <taxon>Gnathifera</taxon>
        <taxon>Rotifera</taxon>
        <taxon>Eurotatoria</taxon>
        <taxon>Bdelloidea</taxon>
        <taxon>Adinetida</taxon>
        <taxon>Adinetidae</taxon>
        <taxon>Adineta</taxon>
    </lineage>
</organism>
<dbReference type="AlphaFoldDB" id="A0A820MT32"/>
<accession>A0A820MT32</accession>
<gene>
    <name evidence="1" type="ORF">KXQ929_LOCUS49667</name>
</gene>
<name>A0A820MT32_9BILA</name>
<feature type="non-terminal residue" evidence="1">
    <location>
        <position position="1"/>
    </location>
</feature>
<dbReference type="Proteomes" id="UP000663868">
    <property type="component" value="Unassembled WGS sequence"/>
</dbReference>
<evidence type="ECO:0000313" key="1">
    <source>
        <dbReference type="EMBL" id="CAF4376614.1"/>
    </source>
</evidence>
<protein>
    <submittedName>
        <fullName evidence="1">Uncharacterized protein</fullName>
    </submittedName>
</protein>
<sequence>YEPNGNVSSIKCRISDTHLFGLSKLMRTILYPYIFDQKYQKQNQKSKSKGKKYLTNTFQQYETTEKMIAVQKILQEEK</sequence>
<proteinExistence type="predicted"/>
<reference evidence="1" key="1">
    <citation type="submission" date="2021-02" db="EMBL/GenBank/DDBJ databases">
        <authorList>
            <person name="Nowell W R."/>
        </authorList>
    </citation>
    <scope>NUCLEOTIDE SEQUENCE</scope>
</reference>